<evidence type="ECO:0000313" key="1">
    <source>
        <dbReference type="EMBL" id="KAF4693579.1"/>
    </source>
</evidence>
<sequence>MLLDLSRVPYHDTRVVLSVTNLTHSEEALLRRNRCGDSSYDGRPLGAYVDCPALLVSVKSQAIEQLSPSFHSELPFSANVAQVPNHPTFLAPKGSNRPAPVTAAAAEDEQYVWTWLVAQMQHKLSSLDDIPPPLAAVAQDSEDPFWTSLAEQMQDDLSLLGIDDSVILPVLAYAAENNEDPFYVSLLSQVFAADSSTLATGATDLSRPAAIQAKDTTNPFVLWLLSIFFIF</sequence>
<evidence type="ECO:0000313" key="2">
    <source>
        <dbReference type="Proteomes" id="UP000541610"/>
    </source>
</evidence>
<proteinExistence type="predicted"/>
<dbReference type="EMBL" id="JABANP010000043">
    <property type="protein sequence ID" value="KAF4693579.1"/>
    <property type="molecule type" value="Genomic_DNA"/>
</dbReference>
<name>A0A7J6PBQ2_PEROL</name>
<reference evidence="1 2" key="1">
    <citation type="submission" date="2020-04" db="EMBL/GenBank/DDBJ databases">
        <title>Perkinsus olseni comparative genomics.</title>
        <authorList>
            <person name="Bogema D.R."/>
        </authorList>
    </citation>
    <scope>NUCLEOTIDE SEQUENCE [LARGE SCALE GENOMIC DNA]</scope>
    <source>
        <strain evidence="1">00978-12</strain>
    </source>
</reference>
<protein>
    <submittedName>
        <fullName evidence="1">Uncharacterized protein</fullName>
    </submittedName>
</protein>
<gene>
    <name evidence="1" type="ORF">FOZ60_010504</name>
</gene>
<dbReference type="AlphaFoldDB" id="A0A7J6PBQ2"/>
<dbReference type="Proteomes" id="UP000541610">
    <property type="component" value="Unassembled WGS sequence"/>
</dbReference>
<comment type="caution">
    <text evidence="1">The sequence shown here is derived from an EMBL/GenBank/DDBJ whole genome shotgun (WGS) entry which is preliminary data.</text>
</comment>
<accession>A0A7J6PBQ2</accession>
<dbReference type="OrthoDB" id="10366683at2759"/>
<organism evidence="1 2">
    <name type="scientific">Perkinsus olseni</name>
    <name type="common">Perkinsus atlanticus</name>
    <dbReference type="NCBI Taxonomy" id="32597"/>
    <lineage>
        <taxon>Eukaryota</taxon>
        <taxon>Sar</taxon>
        <taxon>Alveolata</taxon>
        <taxon>Perkinsozoa</taxon>
        <taxon>Perkinsea</taxon>
        <taxon>Perkinsida</taxon>
        <taxon>Perkinsidae</taxon>
        <taxon>Perkinsus</taxon>
    </lineage>
</organism>